<evidence type="ECO:0000313" key="1">
    <source>
        <dbReference type="EMBL" id="EFK96684.1"/>
    </source>
</evidence>
<organism evidence="1">
    <name type="scientific">sediment metagenome</name>
    <dbReference type="NCBI Taxonomy" id="749907"/>
    <lineage>
        <taxon>unclassified sequences</taxon>
        <taxon>metagenomes</taxon>
        <taxon>ecological metagenomes</taxon>
    </lineage>
</organism>
<comment type="caution">
    <text evidence="1">The sequence shown here is derived from an EMBL/GenBank/DDBJ whole genome shotgun (WGS) entry which is preliminary data.</text>
</comment>
<dbReference type="EMBL" id="ADZX01000424">
    <property type="protein sequence ID" value="EFK96684.1"/>
    <property type="molecule type" value="Genomic_DNA"/>
</dbReference>
<sequence>MQLGAISASQSLEVWGRIADGTADDSPSVDWSGTGVCGAFIEAYYGDVYTTMASLVAHSASGSANATALSLPAFTGGSVADCEIYAVSRKNNTVVDATTISHSSLTVRTQIVSTIASRSHVATGTLQQSAYADYDGTDFTIDGTAETLTSNGLVLYLRTAEQASGLVLPTMYRKPNVLLRM</sequence>
<reference evidence="1" key="2">
    <citation type="journal article" date="2011" name="Microb. Ecol.">
        <title>Taxonomic and Functional Metagenomic Profiling of the Microbial Community in the Anoxic Sediment of a Sub-saline Shallow Lake (Laguna de Carrizo, Central Spain).</title>
        <authorList>
            <person name="Ferrer M."/>
            <person name="Guazzaroni M.E."/>
            <person name="Richter M."/>
            <person name="Garcia-Salamanca A."/>
            <person name="Yarza P."/>
            <person name="Suarez-Suarez A."/>
            <person name="Solano J."/>
            <person name="Alcaide M."/>
            <person name="van Dillewijn P."/>
            <person name="Molina-Henares M.A."/>
            <person name="Lopez-Cortes N."/>
            <person name="Al-Ramahi Y."/>
            <person name="Guerrero C."/>
            <person name="Acosta A."/>
            <person name="de Eugenio L.I."/>
            <person name="Martinez V."/>
            <person name="Marques S."/>
            <person name="Rojo F."/>
            <person name="Santero E."/>
            <person name="Genilloud O."/>
            <person name="Perez-Perez J."/>
            <person name="Rossello-Mora R."/>
            <person name="Ramos J.L."/>
        </authorList>
    </citation>
    <scope>NUCLEOTIDE SEQUENCE</scope>
</reference>
<accession>D9PID2</accession>
<proteinExistence type="predicted"/>
<reference evidence="1" key="1">
    <citation type="submission" date="2010-07" db="EMBL/GenBank/DDBJ databases">
        <authorList>
            <consortium name="CONSOLIDER consortium CSD2007-00005"/>
            <person name="Guazzaroni M.-E."/>
            <person name="Richter M."/>
            <person name="Garcia-Salamanca A."/>
            <person name="Yarza P."/>
            <person name="Ferrer M."/>
        </authorList>
    </citation>
    <scope>NUCLEOTIDE SEQUENCE</scope>
</reference>
<dbReference type="AlphaFoldDB" id="D9PID2"/>
<gene>
    <name evidence="1" type="ORF">LDC_1288</name>
</gene>
<name>D9PID2_9ZZZZ</name>
<protein>
    <submittedName>
        <fullName evidence="1">Uncharacterized protein</fullName>
    </submittedName>
</protein>